<evidence type="ECO:0000313" key="2">
    <source>
        <dbReference type="Proteomes" id="UP000215355"/>
    </source>
</evidence>
<dbReference type="Pfam" id="PF09844">
    <property type="entry name" value="DUF2071"/>
    <property type="match status" value="1"/>
</dbReference>
<evidence type="ECO:0000313" key="1">
    <source>
        <dbReference type="EMBL" id="SNV50248.1"/>
    </source>
</evidence>
<accession>A0AAJ4XD44</accession>
<reference evidence="1 2" key="1">
    <citation type="submission" date="2017-06" db="EMBL/GenBank/DDBJ databases">
        <authorList>
            <consortium name="Pathogen Informatics"/>
        </authorList>
    </citation>
    <scope>NUCLEOTIDE SEQUENCE [LARGE SCALE GENOMIC DNA]</scope>
    <source>
        <strain evidence="1 2">NCTC12149</strain>
    </source>
</reference>
<sequence>MKIPKIHGVIERRILANYTADPEVLSKLLPAPFRPKLYKGKAIVGICLIRLKSIKPKDFPNFIGVSSENAAHRFAVEWTDESGQICEGVYIPRRDTNLYLNTLVGGRAFPGKHHFAKFNIHESNGNYHLDARSSDQNHIQIDARSTSTLTSASIFDNLQEVSQFFEKGSIGYSPNGKSFDGLKLNTYNWEVSPLEVLNIKSTYFDDKNRFPEGSIQFDHAVLMLNIEHEWQSLKSISCL</sequence>
<dbReference type="AlphaFoldDB" id="A0AAJ4XD44"/>
<protein>
    <submittedName>
        <fullName evidence="1">Uncharacterized conserved protein</fullName>
    </submittedName>
</protein>
<dbReference type="Proteomes" id="UP000215355">
    <property type="component" value="Chromosome 1"/>
</dbReference>
<gene>
    <name evidence="1" type="ORF">SAMEA4412673_01994</name>
</gene>
<dbReference type="KEGG" id="smiz:4412673_01994"/>
<dbReference type="InterPro" id="IPR018644">
    <property type="entry name" value="DUF2071"/>
</dbReference>
<dbReference type="EMBL" id="LT906468">
    <property type="protein sequence ID" value="SNV50248.1"/>
    <property type="molecule type" value="Genomic_DNA"/>
</dbReference>
<proteinExistence type="predicted"/>
<name>A0AAJ4XD44_9SPHI</name>
<dbReference type="RefSeq" id="WP_093096230.1">
    <property type="nucleotide sequence ID" value="NZ_FNGK01000001.1"/>
</dbReference>
<organism evidence="1 2">
    <name type="scientific">Sphingobacterium mizutaii</name>
    <dbReference type="NCBI Taxonomy" id="1010"/>
    <lineage>
        <taxon>Bacteria</taxon>
        <taxon>Pseudomonadati</taxon>
        <taxon>Bacteroidota</taxon>
        <taxon>Sphingobacteriia</taxon>
        <taxon>Sphingobacteriales</taxon>
        <taxon>Sphingobacteriaceae</taxon>
        <taxon>Sphingobacterium</taxon>
    </lineage>
</organism>